<accession>A0ABQ2HYZ3</accession>
<reference evidence="5" key="1">
    <citation type="journal article" date="2019" name="Int. J. Syst. Evol. Microbiol.">
        <title>The Global Catalogue of Microorganisms (GCM) 10K type strain sequencing project: providing services to taxonomists for standard genome sequencing and annotation.</title>
        <authorList>
            <consortium name="The Broad Institute Genomics Platform"/>
            <consortium name="The Broad Institute Genome Sequencing Center for Infectious Disease"/>
            <person name="Wu L."/>
            <person name="Ma J."/>
        </authorList>
    </citation>
    <scope>NUCLEOTIDE SEQUENCE [LARGE SCALE GENOMIC DNA]</scope>
    <source>
        <strain evidence="5">CGMCC 1.6375</strain>
    </source>
</reference>
<dbReference type="EMBL" id="BMLI01000001">
    <property type="protein sequence ID" value="GGM94882.1"/>
    <property type="molecule type" value="Genomic_DNA"/>
</dbReference>
<dbReference type="PIRSF" id="PIRSF007663">
    <property type="entry name" value="UCP007663"/>
    <property type="match status" value="1"/>
</dbReference>
<organism evidence="4 5">
    <name type="scientific">Dyadobacter beijingensis</name>
    <dbReference type="NCBI Taxonomy" id="365489"/>
    <lineage>
        <taxon>Bacteria</taxon>
        <taxon>Pseudomonadati</taxon>
        <taxon>Bacteroidota</taxon>
        <taxon>Cytophagia</taxon>
        <taxon>Cytophagales</taxon>
        <taxon>Spirosomataceae</taxon>
        <taxon>Dyadobacter</taxon>
    </lineage>
</organism>
<feature type="domain" description="Glycosyl hydrolase family 95 catalytic" evidence="3">
    <location>
        <begin position="322"/>
        <end position="724"/>
    </location>
</feature>
<sequence length="807" mass="89839">MRREGSFFYSIPAPNFTIISKTDVMKLRPVLLLLPLLISPLFAQKPTSPLVLWYKQPAREWMTQALPVGNGHVGMMFFGDPAEERLQFSEGSLWAGGKGANAEYNFGLKKDAHKHLPQVRELLAAGKMKEAHALANKELTGAIHEKKGNTPSSDFGAQQTVGDLYVKVSARGDVKNYHRELDIANALGKVTYDAGSSHFERTFFGDYPAKVMVYRFTSSTPETYAVRFETPHAKDYERFEKSRYAFGGHLKDNNQQFETVYRIDTDGKTAFKDGILTVTNAKSVVLVHTVATDYIMRFPDYKGNDFKKANATTMTKAAGKNYAALLAEQQKDYHQMFDRVALQLGNATSSNLPTDERQRAYFKGQPDNGLEELYFQYGRYLMISSTRPGTMPMALQGKWNDSTNPPWANDYHTNINVQMLYWPAEVTNLSECHLPLMDFTQSIVAPGRLAANEFFNAKGWIVNTMLNAYGYTSPGWDFPWGFFPGGAAWLCQHLWEHYAFTNDKVFLKNTAYPIMKEASEFWMDYLTDDGKGRLVSSPSYSPEHGGISTGATMDHEMAWDVLNNTAEAAKVLGIDAGFAQEARAIRDKILPLQIGRWKQLQEWREDVDDSTNHHRHVSHLYALHPGKQISLTQTPAEAEAARVSLNARGDDGTGWSLAWKVNFWARLQDGNRAHKLFKSVLRPVADQGTNMADGGGSYANLLCAHPPFQLDGNMGSTAGVAEMLLQSQTGVIELLPALPDAWPSGSVKGLKARGNVTIDEVWEDGKLKSVTLASATAQKRVLKYGTKSINVDIAAGKAQILNAADFK</sequence>
<dbReference type="SUPFAM" id="SSF48208">
    <property type="entry name" value="Six-hairpin glycosidases"/>
    <property type="match status" value="1"/>
</dbReference>
<feature type="domain" description="Alpha fucosidase A-like C-terminal" evidence="2">
    <location>
        <begin position="726"/>
        <end position="793"/>
    </location>
</feature>
<protein>
    <recommendedName>
        <fullName evidence="6">Alpha-L-fucosidase 2</fullName>
    </recommendedName>
</protein>
<name>A0ABQ2HYZ3_9BACT</name>
<gene>
    <name evidence="4" type="ORF">GCM10010967_30310</name>
</gene>
<dbReference type="Pfam" id="PF22124">
    <property type="entry name" value="Glyco_hydro_95_cat"/>
    <property type="match status" value="1"/>
</dbReference>
<dbReference type="Pfam" id="PF14498">
    <property type="entry name" value="Glyco_hyd_65N_2"/>
    <property type="match status" value="1"/>
</dbReference>
<proteinExistence type="predicted"/>
<evidence type="ECO:0000313" key="4">
    <source>
        <dbReference type="EMBL" id="GGM94882.1"/>
    </source>
</evidence>
<dbReference type="Proteomes" id="UP000632339">
    <property type="component" value="Unassembled WGS sequence"/>
</dbReference>
<evidence type="ECO:0000259" key="3">
    <source>
        <dbReference type="Pfam" id="PF22124"/>
    </source>
</evidence>
<dbReference type="Gene3D" id="1.50.10.10">
    <property type="match status" value="1"/>
</dbReference>
<keyword evidence="5" id="KW-1185">Reference proteome</keyword>
<dbReference type="InterPro" id="IPR054363">
    <property type="entry name" value="GH95_cat"/>
</dbReference>
<dbReference type="InterPro" id="IPR008928">
    <property type="entry name" value="6-hairpin_glycosidase_sf"/>
</dbReference>
<dbReference type="InterPro" id="IPR027414">
    <property type="entry name" value="GH95_N_dom"/>
</dbReference>
<evidence type="ECO:0008006" key="6">
    <source>
        <dbReference type="Google" id="ProtNLM"/>
    </source>
</evidence>
<dbReference type="InterPro" id="IPR012341">
    <property type="entry name" value="6hp_glycosidase-like_sf"/>
</dbReference>
<dbReference type="PANTHER" id="PTHR31084">
    <property type="entry name" value="ALPHA-L-FUCOSIDASE 2"/>
    <property type="match status" value="1"/>
</dbReference>
<dbReference type="PANTHER" id="PTHR31084:SF19">
    <property type="entry name" value="GLYCOSYL HYDROLASE FAMILY 95 N-TERMINAL DOMAIN-CONTAINING PROTEIN"/>
    <property type="match status" value="1"/>
</dbReference>
<evidence type="ECO:0000259" key="2">
    <source>
        <dbReference type="Pfam" id="PF21307"/>
    </source>
</evidence>
<evidence type="ECO:0000259" key="1">
    <source>
        <dbReference type="Pfam" id="PF14498"/>
    </source>
</evidence>
<dbReference type="InterPro" id="IPR016518">
    <property type="entry name" value="Alpha-L-fucosidase"/>
</dbReference>
<evidence type="ECO:0000313" key="5">
    <source>
        <dbReference type="Proteomes" id="UP000632339"/>
    </source>
</evidence>
<dbReference type="Pfam" id="PF21307">
    <property type="entry name" value="Glyco_hydro_95_C"/>
    <property type="match status" value="1"/>
</dbReference>
<feature type="domain" description="Glycosyl hydrolase family 95 N-terminal" evidence="1">
    <location>
        <begin position="52"/>
        <end position="295"/>
    </location>
</feature>
<comment type="caution">
    <text evidence="4">The sequence shown here is derived from an EMBL/GenBank/DDBJ whole genome shotgun (WGS) entry which is preliminary data.</text>
</comment>
<dbReference type="InterPro" id="IPR049053">
    <property type="entry name" value="AFCA-like_C"/>
</dbReference>